<comment type="function">
    <text evidence="9">Part of the tripartite ATP-independent periplasmic (TRAP) transport system.</text>
</comment>
<sequence length="219" mass="24793">MSRVAHPILFGVRMITEILRTYCKSVHFVIRLIGQSVSYLMPVLALVVAYGVFARYVLDRPTIWGYDTSLFLFGYIAALGGALAQQKDAHINVDIVHGKVSVKTRRIFDVLTSILAMFFLFVMAKTCLAMFLEAFKLGYKTQSEWAPHTHHFWLMITVSAVIFLLQYSTELIANLFFLITGRDLIGKQESNSELLDQPFKVSAQKQDNQGFDKESVNGN</sequence>
<evidence type="ECO:0000313" key="12">
    <source>
        <dbReference type="Proteomes" id="UP000198854"/>
    </source>
</evidence>
<dbReference type="Pfam" id="PF04290">
    <property type="entry name" value="DctQ"/>
    <property type="match status" value="1"/>
</dbReference>
<keyword evidence="5 9" id="KW-0812">Transmembrane</keyword>
<dbReference type="EMBL" id="FNDD01000014">
    <property type="protein sequence ID" value="SDH37871.1"/>
    <property type="molecule type" value="Genomic_DNA"/>
</dbReference>
<comment type="similarity">
    <text evidence="8 9">Belongs to the TRAP transporter small permease family.</text>
</comment>
<dbReference type="PANTHER" id="PTHR35011">
    <property type="entry name" value="2,3-DIKETO-L-GULONATE TRAP TRANSPORTER SMALL PERMEASE PROTEIN YIAM"/>
    <property type="match status" value="1"/>
</dbReference>
<keyword evidence="4 9" id="KW-0997">Cell inner membrane</keyword>
<comment type="subunit">
    <text evidence="9">The complex comprises the extracytoplasmic solute receptor protein and the two transmembrane proteins.</text>
</comment>
<organism evidence="11 12">
    <name type="scientific">Vibrio xiamenensis</name>
    <dbReference type="NCBI Taxonomy" id="861298"/>
    <lineage>
        <taxon>Bacteria</taxon>
        <taxon>Pseudomonadati</taxon>
        <taxon>Pseudomonadota</taxon>
        <taxon>Gammaproteobacteria</taxon>
        <taxon>Vibrionales</taxon>
        <taxon>Vibrionaceae</taxon>
        <taxon>Vibrio</taxon>
    </lineage>
</organism>
<proteinExistence type="inferred from homology"/>
<keyword evidence="7 9" id="KW-0472">Membrane</keyword>
<dbReference type="Proteomes" id="UP000198854">
    <property type="component" value="Unassembled WGS sequence"/>
</dbReference>
<comment type="subcellular location">
    <subcellularLocation>
        <location evidence="1 9">Cell inner membrane</location>
        <topology evidence="1 9">Multi-pass membrane protein</topology>
    </subcellularLocation>
</comment>
<feature type="domain" description="Tripartite ATP-independent periplasmic transporters DctQ component" evidence="10">
    <location>
        <begin position="44"/>
        <end position="173"/>
    </location>
</feature>
<dbReference type="GO" id="GO:0005886">
    <property type="term" value="C:plasma membrane"/>
    <property type="evidence" value="ECO:0007669"/>
    <property type="project" value="UniProtKB-SubCell"/>
</dbReference>
<evidence type="ECO:0000259" key="10">
    <source>
        <dbReference type="Pfam" id="PF04290"/>
    </source>
</evidence>
<dbReference type="InterPro" id="IPR055348">
    <property type="entry name" value="DctQ"/>
</dbReference>
<evidence type="ECO:0000256" key="2">
    <source>
        <dbReference type="ARBA" id="ARBA00022448"/>
    </source>
</evidence>
<evidence type="ECO:0000256" key="5">
    <source>
        <dbReference type="ARBA" id="ARBA00022692"/>
    </source>
</evidence>
<evidence type="ECO:0000256" key="1">
    <source>
        <dbReference type="ARBA" id="ARBA00004429"/>
    </source>
</evidence>
<dbReference type="STRING" id="861298.SAMN04488136_11499"/>
<evidence type="ECO:0000256" key="3">
    <source>
        <dbReference type="ARBA" id="ARBA00022475"/>
    </source>
</evidence>
<keyword evidence="2 9" id="KW-0813">Transport</keyword>
<name>A0A1G8BXD6_9VIBR</name>
<dbReference type="GO" id="GO:0022857">
    <property type="term" value="F:transmembrane transporter activity"/>
    <property type="evidence" value="ECO:0007669"/>
    <property type="project" value="UniProtKB-UniRule"/>
</dbReference>
<keyword evidence="12" id="KW-1185">Reference proteome</keyword>
<feature type="transmembrane region" description="Helical" evidence="9">
    <location>
        <begin position="107"/>
        <end position="132"/>
    </location>
</feature>
<keyword evidence="6 9" id="KW-1133">Transmembrane helix</keyword>
<protein>
    <recommendedName>
        <fullName evidence="9">TRAP transporter small permease protein</fullName>
    </recommendedName>
</protein>
<evidence type="ECO:0000256" key="6">
    <source>
        <dbReference type="ARBA" id="ARBA00022989"/>
    </source>
</evidence>
<dbReference type="AlphaFoldDB" id="A0A1G8BXD6"/>
<evidence type="ECO:0000313" key="11">
    <source>
        <dbReference type="EMBL" id="SDH37871.1"/>
    </source>
</evidence>
<evidence type="ECO:0000256" key="7">
    <source>
        <dbReference type="ARBA" id="ARBA00023136"/>
    </source>
</evidence>
<dbReference type="InterPro" id="IPR007387">
    <property type="entry name" value="TRAP_DctQ"/>
</dbReference>
<gene>
    <name evidence="11" type="ORF">SAMN04488136_11499</name>
</gene>
<evidence type="ECO:0000256" key="9">
    <source>
        <dbReference type="RuleBase" id="RU369079"/>
    </source>
</evidence>
<evidence type="ECO:0000256" key="4">
    <source>
        <dbReference type="ARBA" id="ARBA00022519"/>
    </source>
</evidence>
<feature type="transmembrane region" description="Helical" evidence="9">
    <location>
        <begin position="37"/>
        <end position="57"/>
    </location>
</feature>
<feature type="transmembrane region" description="Helical" evidence="9">
    <location>
        <begin position="152"/>
        <end position="179"/>
    </location>
</feature>
<reference evidence="11 12" key="1">
    <citation type="submission" date="2016-10" db="EMBL/GenBank/DDBJ databases">
        <authorList>
            <person name="de Groot N.N."/>
        </authorList>
    </citation>
    <scope>NUCLEOTIDE SEQUENCE [LARGE SCALE GENOMIC DNA]</scope>
    <source>
        <strain evidence="11 12">CGMCC 1.10228</strain>
    </source>
</reference>
<evidence type="ECO:0000256" key="8">
    <source>
        <dbReference type="ARBA" id="ARBA00038436"/>
    </source>
</evidence>
<accession>A0A1G8BXD6</accession>
<feature type="transmembrane region" description="Helical" evidence="9">
    <location>
        <begin position="63"/>
        <end position="84"/>
    </location>
</feature>
<keyword evidence="3" id="KW-1003">Cell membrane</keyword>